<reference evidence="6" key="2">
    <citation type="journal article" date="2020" name="BMC">
        <title>Leishmania infection induces a limited differential gene expression in the sand fly midgut.</title>
        <authorList>
            <person name="Coutinho-Abreu I.V."/>
            <person name="Serafim T.D."/>
            <person name="Meneses C."/>
            <person name="Kamhawi S."/>
            <person name="Oliveira F."/>
            <person name="Valenzuela J.G."/>
        </authorList>
    </citation>
    <scope>NUCLEOTIDE SEQUENCE</scope>
    <source>
        <strain evidence="6">Jacobina</strain>
        <tissue evidence="6">Midgut</tissue>
    </source>
</reference>
<dbReference type="VEuPathDB" id="VectorBase:LLOJ008989"/>
<dbReference type="EnsemblMetazoa" id="LLOJ008989-RA">
    <property type="protein sequence ID" value="LLOJ008989-PA"/>
    <property type="gene ID" value="LLOJ008989"/>
</dbReference>
<dbReference type="CDD" id="cd03127">
    <property type="entry name" value="tetraspanin_LEL"/>
    <property type="match status" value="2"/>
</dbReference>
<dbReference type="AlphaFoldDB" id="A0A1B0GKM0"/>
<evidence type="ECO:0000313" key="6">
    <source>
        <dbReference type="EMBL" id="MBC1177626.1"/>
    </source>
</evidence>
<feature type="transmembrane region" description="Helical" evidence="5">
    <location>
        <begin position="89"/>
        <end position="109"/>
    </location>
</feature>
<comment type="subcellular location">
    <subcellularLocation>
        <location evidence="1">Membrane</location>
        <topology evidence="1">Multi-pass membrane protein</topology>
    </subcellularLocation>
</comment>
<feature type="transmembrane region" description="Helical" evidence="5">
    <location>
        <begin position="12"/>
        <end position="39"/>
    </location>
</feature>
<feature type="transmembrane region" description="Helical" evidence="5">
    <location>
        <begin position="400"/>
        <end position="422"/>
    </location>
</feature>
<keyword evidence="2 5" id="KW-0812">Transmembrane</keyword>
<evidence type="ECO:0000256" key="3">
    <source>
        <dbReference type="ARBA" id="ARBA00022989"/>
    </source>
</evidence>
<sequence>MGLNCGMSIVKYVLFIFNLLCALCGIALLTIGIIVLLTASDLEKLFGDYNAIAAPIVLIILGSIIFVIAFFGCCGAIRESHCLTMTYATFMFILVIGQIVIAAVTFAFAGDISNAMTTTFERIFNEQHVDVNRELVDTVQINLACCGVDGPINWAGSPPPSCCGLTSGTCAPQNIFQTGCRSALEDWVDTSKHIIAWVALGVAVVQLVALIFACCLGNHIRNERRRITLCGIALLTIGIIVLLTASDLEKLFGDYNAIAAPIVLIILGSIIFVIAFFGCCGAIRESHCLTMTYATFMFILVIGQIVIAAVTFAFAGDISNAMTTTFERIFNEQHVDVNRELVDTVQINLACCGVDGPINWAGSPPPSCCGLTSGTCAPQNIFQTGCRSALEDWVDTSKHIIAWVALGVAVVQLVALIFACCLGNHIRNERRRYA</sequence>
<dbReference type="SUPFAM" id="SSF48652">
    <property type="entry name" value="Tetraspanin"/>
    <property type="match status" value="2"/>
</dbReference>
<evidence type="ECO:0000313" key="7">
    <source>
        <dbReference type="EnsemblMetazoa" id="LLOJ008989-PA"/>
    </source>
</evidence>
<dbReference type="GO" id="GO:0005886">
    <property type="term" value="C:plasma membrane"/>
    <property type="evidence" value="ECO:0007669"/>
    <property type="project" value="TreeGrafter"/>
</dbReference>
<keyword evidence="3 5" id="KW-1133">Transmembrane helix</keyword>
<keyword evidence="8" id="KW-1185">Reference proteome</keyword>
<dbReference type="PRINTS" id="PR00259">
    <property type="entry name" value="TMFOUR"/>
</dbReference>
<evidence type="ECO:0000313" key="8">
    <source>
        <dbReference type="Proteomes" id="UP000092461"/>
    </source>
</evidence>
<reference evidence="7" key="3">
    <citation type="submission" date="2020-05" db="UniProtKB">
        <authorList>
            <consortium name="EnsemblMetazoa"/>
        </authorList>
    </citation>
    <scope>IDENTIFICATION</scope>
    <source>
        <strain evidence="7">Jacobina</strain>
    </source>
</reference>
<feature type="transmembrane region" description="Helical" evidence="5">
    <location>
        <begin position="194"/>
        <end position="215"/>
    </location>
</feature>
<evidence type="ECO:0000256" key="2">
    <source>
        <dbReference type="ARBA" id="ARBA00022692"/>
    </source>
</evidence>
<dbReference type="Proteomes" id="UP000092461">
    <property type="component" value="Unassembled WGS sequence"/>
</dbReference>
<dbReference type="EMBL" id="GITU01008923">
    <property type="protein sequence ID" value="MBC1177626.1"/>
    <property type="molecule type" value="Transcribed_RNA"/>
</dbReference>
<dbReference type="Pfam" id="PF00335">
    <property type="entry name" value="Tetraspanin"/>
    <property type="match status" value="2"/>
</dbReference>
<feature type="transmembrane region" description="Helical" evidence="5">
    <location>
        <begin position="258"/>
        <end position="283"/>
    </location>
</feature>
<evidence type="ECO:0000256" key="4">
    <source>
        <dbReference type="ARBA" id="ARBA00023136"/>
    </source>
</evidence>
<evidence type="ECO:0000256" key="5">
    <source>
        <dbReference type="SAM" id="Phobius"/>
    </source>
</evidence>
<dbReference type="SUPFAM" id="SSF103473">
    <property type="entry name" value="MFS general substrate transporter"/>
    <property type="match status" value="1"/>
</dbReference>
<dbReference type="Gene3D" id="1.10.1450.10">
    <property type="entry name" value="Tetraspanin"/>
    <property type="match status" value="2"/>
</dbReference>
<dbReference type="InterPro" id="IPR008952">
    <property type="entry name" value="Tetraspanin_EC2_sf"/>
</dbReference>
<proteinExistence type="predicted"/>
<name>A0A1B0GKM0_LUTLO</name>
<feature type="transmembrane region" description="Helical" evidence="5">
    <location>
        <begin position="295"/>
        <end position="315"/>
    </location>
</feature>
<dbReference type="EMBL" id="AJWK01030695">
    <property type="status" value="NOT_ANNOTATED_CDS"/>
    <property type="molecule type" value="Genomic_DNA"/>
</dbReference>
<dbReference type="EMBL" id="AJWK01030694">
    <property type="status" value="NOT_ANNOTATED_CDS"/>
    <property type="molecule type" value="Genomic_DNA"/>
</dbReference>
<evidence type="ECO:0000256" key="1">
    <source>
        <dbReference type="ARBA" id="ARBA00004141"/>
    </source>
</evidence>
<feature type="transmembrane region" description="Helical" evidence="5">
    <location>
        <begin position="51"/>
        <end position="77"/>
    </location>
</feature>
<protein>
    <submittedName>
        <fullName evidence="6 7">Tetraspanin</fullName>
    </submittedName>
</protein>
<dbReference type="PANTHER" id="PTHR19282">
    <property type="entry name" value="TETRASPANIN"/>
    <property type="match status" value="1"/>
</dbReference>
<reference evidence="8" key="1">
    <citation type="submission" date="2012-05" db="EMBL/GenBank/DDBJ databases">
        <title>Whole Genome Assembly of Lutzomyia longipalpis.</title>
        <authorList>
            <person name="Richards S."/>
            <person name="Qu C."/>
            <person name="Dillon R."/>
            <person name="Worley K."/>
            <person name="Scherer S."/>
            <person name="Batterton M."/>
            <person name="Taylor A."/>
            <person name="Hawes A."/>
            <person name="Hernandez B."/>
            <person name="Kovar C."/>
            <person name="Mandapat C."/>
            <person name="Pham C."/>
            <person name="Qu C."/>
            <person name="Jing C."/>
            <person name="Bess C."/>
            <person name="Bandaranaike D."/>
            <person name="Ngo D."/>
            <person name="Ongeri F."/>
            <person name="Arias F."/>
            <person name="Lara F."/>
            <person name="Weissenberger G."/>
            <person name="Kamau G."/>
            <person name="Han H."/>
            <person name="Shen H."/>
            <person name="Dinh H."/>
            <person name="Khalil I."/>
            <person name="Jones J."/>
            <person name="Shafer J."/>
            <person name="Jayaseelan J."/>
            <person name="Quiroz J."/>
            <person name="Blankenburg K."/>
            <person name="Nguyen L."/>
            <person name="Jackson L."/>
            <person name="Francisco L."/>
            <person name="Tang L.-Y."/>
            <person name="Pu L.-L."/>
            <person name="Perales L."/>
            <person name="Lorensuhewa L."/>
            <person name="Munidasa M."/>
            <person name="Coyle M."/>
            <person name="Taylor M."/>
            <person name="Puazo M."/>
            <person name="Firestine M."/>
            <person name="Scheel M."/>
            <person name="Javaid M."/>
            <person name="Wang M."/>
            <person name="Li M."/>
            <person name="Tabassum N."/>
            <person name="Saada N."/>
            <person name="Osuji N."/>
            <person name="Aqrawi P."/>
            <person name="Fu Q."/>
            <person name="Thornton R."/>
            <person name="Raj R."/>
            <person name="Goodspeed R."/>
            <person name="Mata R."/>
            <person name="Najjar R."/>
            <person name="Gubbala S."/>
            <person name="Lee S."/>
            <person name="Denson S."/>
            <person name="Patil S."/>
            <person name="Macmil S."/>
            <person name="Qi S."/>
            <person name="Matskevitch T."/>
            <person name="Palculict T."/>
            <person name="Mathew T."/>
            <person name="Vee V."/>
            <person name="Velamala V."/>
            <person name="Korchina V."/>
            <person name="Cai W."/>
            <person name="Liu W."/>
            <person name="Dai W."/>
            <person name="Zou X."/>
            <person name="Zhu Y."/>
            <person name="Zhang Y."/>
            <person name="Wu Y.-Q."/>
            <person name="Xin Y."/>
            <person name="Nazarath L."/>
            <person name="Kovar C."/>
            <person name="Han Y."/>
            <person name="Muzny D."/>
            <person name="Gibbs R."/>
        </authorList>
    </citation>
    <scope>NUCLEOTIDE SEQUENCE [LARGE SCALE GENOMIC DNA]</scope>
    <source>
        <strain evidence="8">Jacobina</strain>
    </source>
</reference>
<accession>A0A1B0GKM0</accession>
<dbReference type="PANTHER" id="PTHR19282:SF521">
    <property type="entry name" value="IP01817P-RELATED"/>
    <property type="match status" value="1"/>
</dbReference>
<keyword evidence="4 5" id="KW-0472">Membrane</keyword>
<organism evidence="7 8">
    <name type="scientific">Lutzomyia longipalpis</name>
    <name type="common">Sand fly</name>
    <dbReference type="NCBI Taxonomy" id="7200"/>
    <lineage>
        <taxon>Eukaryota</taxon>
        <taxon>Metazoa</taxon>
        <taxon>Ecdysozoa</taxon>
        <taxon>Arthropoda</taxon>
        <taxon>Hexapoda</taxon>
        <taxon>Insecta</taxon>
        <taxon>Pterygota</taxon>
        <taxon>Neoptera</taxon>
        <taxon>Endopterygota</taxon>
        <taxon>Diptera</taxon>
        <taxon>Nematocera</taxon>
        <taxon>Psychodoidea</taxon>
        <taxon>Psychodidae</taxon>
        <taxon>Lutzomyia</taxon>
        <taxon>Lutzomyia</taxon>
    </lineage>
</organism>
<dbReference type="VEuPathDB" id="VectorBase:LLONM1_003507"/>
<dbReference type="InterPro" id="IPR036259">
    <property type="entry name" value="MFS_trans_sf"/>
</dbReference>
<feature type="transmembrane region" description="Helical" evidence="5">
    <location>
        <begin position="227"/>
        <end position="246"/>
    </location>
</feature>
<dbReference type="InterPro" id="IPR018499">
    <property type="entry name" value="Tetraspanin/Peripherin"/>
</dbReference>